<dbReference type="SUPFAM" id="SSF81321">
    <property type="entry name" value="Family A G protein-coupled receptor-like"/>
    <property type="match status" value="1"/>
</dbReference>
<feature type="transmembrane region" description="Helical" evidence="1">
    <location>
        <begin position="113"/>
        <end position="137"/>
    </location>
</feature>
<dbReference type="GO" id="GO:0038022">
    <property type="term" value="F:G protein-coupled olfactory receptor activity"/>
    <property type="evidence" value="ECO:0007669"/>
    <property type="project" value="TreeGrafter"/>
</dbReference>
<protein>
    <recommendedName>
        <fullName evidence="4">G-protein coupled receptors family 1 profile domain-containing protein</fullName>
    </recommendedName>
</protein>
<dbReference type="Proteomes" id="UP000230233">
    <property type="component" value="Chromosome IV"/>
</dbReference>
<feature type="transmembrane region" description="Helical" evidence="1">
    <location>
        <begin position="6"/>
        <end position="32"/>
    </location>
</feature>
<dbReference type="EMBL" id="PDUG01000004">
    <property type="protein sequence ID" value="PIC33934.1"/>
    <property type="molecule type" value="Genomic_DNA"/>
</dbReference>
<reference evidence="3" key="1">
    <citation type="submission" date="2017-10" db="EMBL/GenBank/DDBJ databases">
        <title>Rapid genome shrinkage in a self-fertile nematode reveals novel sperm competition proteins.</title>
        <authorList>
            <person name="Yin D."/>
            <person name="Schwarz E.M."/>
            <person name="Thomas C.G."/>
            <person name="Felde R.L."/>
            <person name="Korf I.F."/>
            <person name="Cutter A.D."/>
            <person name="Schartner C.M."/>
            <person name="Ralston E.J."/>
            <person name="Meyer B.J."/>
            <person name="Haag E.S."/>
        </authorList>
    </citation>
    <scope>NUCLEOTIDE SEQUENCE [LARGE SCALE GENOMIC DNA]</scope>
    <source>
        <strain evidence="3">JU1422</strain>
    </source>
</reference>
<dbReference type="InterPro" id="IPR019428">
    <property type="entry name" value="7TM_GPCR_serpentine_rcpt_Str"/>
</dbReference>
<evidence type="ECO:0000313" key="3">
    <source>
        <dbReference type="Proteomes" id="UP000230233"/>
    </source>
</evidence>
<feature type="transmembrane region" description="Helical" evidence="1">
    <location>
        <begin position="194"/>
        <end position="218"/>
    </location>
</feature>
<dbReference type="PANTHER" id="PTHR22943:SF100">
    <property type="entry name" value="SEVEN TM RECEPTOR"/>
    <property type="match status" value="1"/>
</dbReference>
<dbReference type="PANTHER" id="PTHR22943">
    <property type="entry name" value="7-TRANSMEMBRANE DOMAIN RECEPTOR C.ELEGANS"/>
    <property type="match status" value="1"/>
</dbReference>
<gene>
    <name evidence="2" type="primary">Cnig_chr_IV.g13733</name>
    <name evidence="2" type="ORF">B9Z55_013733</name>
</gene>
<evidence type="ECO:0000256" key="1">
    <source>
        <dbReference type="SAM" id="Phobius"/>
    </source>
</evidence>
<feature type="transmembrane region" description="Helical" evidence="1">
    <location>
        <begin position="44"/>
        <end position="70"/>
    </location>
</feature>
<dbReference type="AlphaFoldDB" id="A0A2G5U303"/>
<feature type="transmembrane region" description="Helical" evidence="1">
    <location>
        <begin position="158"/>
        <end position="188"/>
    </location>
</feature>
<evidence type="ECO:0000313" key="2">
    <source>
        <dbReference type="EMBL" id="PIC33934.1"/>
    </source>
</evidence>
<dbReference type="Pfam" id="PF10326">
    <property type="entry name" value="7TM_GPCR_Str"/>
    <property type="match status" value="1"/>
</dbReference>
<evidence type="ECO:0008006" key="4">
    <source>
        <dbReference type="Google" id="ProtNLM"/>
    </source>
</evidence>
<dbReference type="OrthoDB" id="5799925at2759"/>
<keyword evidence="3" id="KW-1185">Reference proteome</keyword>
<proteinExistence type="predicted"/>
<dbReference type="GO" id="GO:0042048">
    <property type="term" value="P:olfactory behavior"/>
    <property type="evidence" value="ECO:0007669"/>
    <property type="project" value="TreeGrafter"/>
</dbReference>
<organism evidence="2 3">
    <name type="scientific">Caenorhabditis nigoni</name>
    <dbReference type="NCBI Taxonomy" id="1611254"/>
    <lineage>
        <taxon>Eukaryota</taxon>
        <taxon>Metazoa</taxon>
        <taxon>Ecdysozoa</taxon>
        <taxon>Nematoda</taxon>
        <taxon>Chromadorea</taxon>
        <taxon>Rhabditida</taxon>
        <taxon>Rhabditina</taxon>
        <taxon>Rhabditomorpha</taxon>
        <taxon>Rhabditoidea</taxon>
        <taxon>Rhabditidae</taxon>
        <taxon>Peloderinae</taxon>
        <taxon>Caenorhabditis</taxon>
    </lineage>
</organism>
<name>A0A2G5U303_9PELO</name>
<keyword evidence="1" id="KW-1133">Transmembrane helix</keyword>
<comment type="caution">
    <text evidence="2">The sequence shown here is derived from an EMBL/GenBank/DDBJ whole genome shotgun (WGS) entry which is preliminary data.</text>
</comment>
<sequence>MEFLFILNVIFCGSFGLSMAIFGIHFVFRYLVIKNNKRLTSSSPIVVIVWLLIPIGFGIIWAMICLTTLFHTPEKDEFLRKTYLKRYPGKLEDLTYFGPYFYPNGSLDWKPCLGIAGCSLLMSVSSLTMIFCGIKCYNRINNLVRSTSQSSHHRSLHSQFLTALIVETLVPVFLMHIPAAVAYIASFLNISSEIAGNIITMTIALYPAVDPLPTIFIISSYRNAVLRFIANRLKQFSCVQKALESMTKTVASEANETGVL</sequence>
<accession>A0A2G5U303</accession>
<dbReference type="GO" id="GO:0005886">
    <property type="term" value="C:plasma membrane"/>
    <property type="evidence" value="ECO:0007669"/>
    <property type="project" value="TreeGrafter"/>
</dbReference>
<keyword evidence="1" id="KW-0812">Transmembrane</keyword>
<keyword evidence="1" id="KW-0472">Membrane</keyword>